<feature type="compositionally biased region" description="Polar residues" evidence="1">
    <location>
        <begin position="229"/>
        <end position="238"/>
    </location>
</feature>
<feature type="region of interest" description="Disordered" evidence="1">
    <location>
        <begin position="216"/>
        <end position="238"/>
    </location>
</feature>
<evidence type="ECO:0008006" key="4">
    <source>
        <dbReference type="Google" id="ProtNLM"/>
    </source>
</evidence>
<protein>
    <recommendedName>
        <fullName evidence="4">ABC transporter ATP-binding protein</fullName>
    </recommendedName>
</protein>
<reference evidence="2 3" key="1">
    <citation type="submission" date="2016-08" db="EMBL/GenBank/DDBJ databases">
        <title>Genome sequence of Clavibacter michiganensis spp strain CFBP8017.</title>
        <authorList>
            <person name="Thapa S.P."/>
            <person name="Coaker G."/>
            <person name="Jacques M.-A."/>
        </authorList>
    </citation>
    <scope>NUCLEOTIDE SEQUENCE [LARGE SCALE GENOMIC DNA]</scope>
    <source>
        <strain evidence="2">CFBP8017</strain>
    </source>
</reference>
<feature type="compositionally biased region" description="Low complexity" evidence="1">
    <location>
        <begin position="216"/>
        <end position="226"/>
    </location>
</feature>
<organism evidence="2 3">
    <name type="scientific">Clavibacter michiganensis</name>
    <dbReference type="NCBI Taxonomy" id="28447"/>
    <lineage>
        <taxon>Bacteria</taxon>
        <taxon>Bacillati</taxon>
        <taxon>Actinomycetota</taxon>
        <taxon>Actinomycetes</taxon>
        <taxon>Micrococcales</taxon>
        <taxon>Microbacteriaceae</taxon>
        <taxon>Clavibacter</taxon>
    </lineage>
</organism>
<dbReference type="RefSeq" id="WP_086516841.1">
    <property type="nucleotide sequence ID" value="NZ_MDJY01000026.1"/>
</dbReference>
<evidence type="ECO:0000313" key="3">
    <source>
        <dbReference type="Proteomes" id="UP000195011"/>
    </source>
</evidence>
<accession>A0A251YNT0</accession>
<dbReference type="Proteomes" id="UP000195011">
    <property type="component" value="Unassembled WGS sequence"/>
</dbReference>
<proteinExistence type="predicted"/>
<evidence type="ECO:0000256" key="1">
    <source>
        <dbReference type="SAM" id="MobiDB-lite"/>
    </source>
</evidence>
<name>A0A251YNT0_9MICO</name>
<sequence>MIVTLTDARVGDGPAPALPAVSLSYGGPEPVVAVAETELRPTVLSLVASGRMRLDGGTIAIDDGDASAPDAAADPKDAAARVAERVALVDTPRINEPADDVSLRAVVAEELALAGHRSGRHEVGVILETQDLADLARAPFSAVPAVARIRLLTTLAASRAGVEAVVVTSPERHGGAVGEWMRVLRDLARSGTGVLVVTSEAAAEAIAALAADDPIAAPADPAGAPDSPTPSIDGTQTR</sequence>
<dbReference type="EMBL" id="MDJY01000026">
    <property type="protein sequence ID" value="OUE25823.1"/>
    <property type="molecule type" value="Genomic_DNA"/>
</dbReference>
<evidence type="ECO:0000313" key="2">
    <source>
        <dbReference type="EMBL" id="OUE25823.1"/>
    </source>
</evidence>
<gene>
    <name evidence="2" type="ORF">BFL36_04695</name>
</gene>
<comment type="caution">
    <text evidence="2">The sequence shown here is derived from an EMBL/GenBank/DDBJ whole genome shotgun (WGS) entry which is preliminary data.</text>
</comment>
<dbReference type="AlphaFoldDB" id="A0A251YNT0"/>